<evidence type="ECO:0000313" key="4">
    <source>
        <dbReference type="EMBL" id="QEU09858.1"/>
    </source>
</evidence>
<keyword evidence="5" id="KW-1185">Reference proteome</keyword>
<dbReference type="Proteomes" id="UP000191257">
    <property type="component" value="Chromosome"/>
</dbReference>
<protein>
    <submittedName>
        <fullName evidence="3">CPBP family intramembrane metalloprotease</fullName>
    </submittedName>
</protein>
<feature type="transmembrane region" description="Helical" evidence="1">
    <location>
        <begin position="12"/>
        <end position="34"/>
    </location>
</feature>
<keyword evidence="3" id="KW-0378">Hydrolase</keyword>
<gene>
    <name evidence="3" type="ORF">A6J80_14280</name>
    <name evidence="4" type="ORF">FOB51_18650</name>
</gene>
<evidence type="ECO:0000256" key="1">
    <source>
        <dbReference type="SAM" id="Phobius"/>
    </source>
</evidence>
<reference evidence="3" key="2">
    <citation type="submission" date="2017-12" db="EMBL/GenBank/DDBJ databases">
        <title>FDA dAtabase for Regulatory Grade micrObial Sequences (FDA-ARGOS): Supporting development and validation of Infectious Disease Dx tests.</title>
        <authorList>
            <person name="Campos J."/>
            <person name="Goldberg B."/>
            <person name="Tallon L."/>
            <person name="Sadzewicz L."/>
            <person name="Sengamalay N."/>
            <person name="Ott S."/>
            <person name="Godinez A."/>
            <person name="Nagaraj S."/>
            <person name="Vyas G."/>
            <person name="Aluvathingal J."/>
            <person name="Nadendla S."/>
            <person name="Geyer C."/>
            <person name="Nandy P."/>
            <person name="Hobson J."/>
            <person name="Sichtig H."/>
        </authorList>
    </citation>
    <scope>NUCLEOTIDE SEQUENCE</scope>
    <source>
        <strain evidence="3">FDAARGOS_252</strain>
    </source>
</reference>
<feature type="transmembrane region" description="Helical" evidence="1">
    <location>
        <begin position="152"/>
        <end position="181"/>
    </location>
</feature>
<organism evidence="3 5">
    <name type="scientific">Paracoccus yeei</name>
    <dbReference type="NCBI Taxonomy" id="147645"/>
    <lineage>
        <taxon>Bacteria</taxon>
        <taxon>Pseudomonadati</taxon>
        <taxon>Pseudomonadota</taxon>
        <taxon>Alphaproteobacteria</taxon>
        <taxon>Rhodobacterales</taxon>
        <taxon>Paracoccaceae</taxon>
        <taxon>Paracoccus</taxon>
    </lineage>
</organism>
<evidence type="ECO:0000313" key="6">
    <source>
        <dbReference type="Proteomes" id="UP000324507"/>
    </source>
</evidence>
<dbReference type="InterPro" id="IPR003675">
    <property type="entry name" value="Rce1/LyrA-like_dom"/>
</dbReference>
<dbReference type="eggNOG" id="COG1266">
    <property type="taxonomic scope" value="Bacteria"/>
</dbReference>
<feature type="transmembrane region" description="Helical" evidence="1">
    <location>
        <begin position="113"/>
        <end position="131"/>
    </location>
</feature>
<dbReference type="RefSeq" id="WP_080621938.1">
    <property type="nucleotide sequence ID" value="NZ_CALTWI010000233.1"/>
</dbReference>
<evidence type="ECO:0000313" key="3">
    <source>
        <dbReference type="EMBL" id="ARC37381.1"/>
    </source>
</evidence>
<dbReference type="KEGG" id="pye:A6J80_14280"/>
<accession>A0A1V0GU66</accession>
<evidence type="ECO:0000259" key="2">
    <source>
        <dbReference type="Pfam" id="PF02517"/>
    </source>
</evidence>
<dbReference type="GO" id="GO:0008237">
    <property type="term" value="F:metallopeptidase activity"/>
    <property type="evidence" value="ECO:0007669"/>
    <property type="project" value="UniProtKB-KW"/>
</dbReference>
<keyword evidence="1" id="KW-0812">Transmembrane</keyword>
<keyword evidence="3" id="KW-0645">Protease</keyword>
<keyword evidence="1" id="KW-0472">Membrane</keyword>
<keyword evidence="1" id="KW-1133">Transmembrane helix</keyword>
<dbReference type="Pfam" id="PF02517">
    <property type="entry name" value="Rce1-like"/>
    <property type="match status" value="1"/>
</dbReference>
<proteinExistence type="predicted"/>
<evidence type="ECO:0000313" key="5">
    <source>
        <dbReference type="Proteomes" id="UP000191257"/>
    </source>
</evidence>
<feature type="transmembrane region" description="Helical" evidence="1">
    <location>
        <begin position="73"/>
        <end position="93"/>
    </location>
</feature>
<feature type="transmembrane region" description="Helical" evidence="1">
    <location>
        <begin position="193"/>
        <end position="213"/>
    </location>
</feature>
<feature type="transmembrane region" description="Helical" evidence="1">
    <location>
        <begin position="40"/>
        <end position="61"/>
    </location>
</feature>
<sequence>MAPLAEPEAAIGRFLLGLEFAALYIGAPLAIALFMPGHLLFEALALFSAAGLLLLWFTGGFDWHSLVRGWRRLPWLEILGMIAITTALGALILSFERPGAIFNMARSRPEFMLVIWTFYPILSALPQELIFRPLFFHRYALILPRGRAAIALNAAIFSFAHLMYWSWVVAALTFVGGWFFARAYLKRGFPSAWVLHAVAGNALFTVGMGVYFYSGNVVRPF</sequence>
<dbReference type="GO" id="GO:0080120">
    <property type="term" value="P:CAAX-box protein maturation"/>
    <property type="evidence" value="ECO:0007669"/>
    <property type="project" value="UniProtKB-ARBA"/>
</dbReference>
<dbReference type="EMBL" id="CP020442">
    <property type="protein sequence ID" value="ARC37381.1"/>
    <property type="molecule type" value="Genomic_DNA"/>
</dbReference>
<name>A0A1V0GU66_9RHOB</name>
<dbReference type="STRING" id="147645.A6J80_14280"/>
<keyword evidence="3" id="KW-0482">Metalloprotease</keyword>
<dbReference type="AlphaFoldDB" id="A0A1V0GU66"/>
<dbReference type="EMBL" id="CP044081">
    <property type="protein sequence ID" value="QEU09858.1"/>
    <property type="molecule type" value="Genomic_DNA"/>
</dbReference>
<dbReference type="GO" id="GO:0004175">
    <property type="term" value="F:endopeptidase activity"/>
    <property type="evidence" value="ECO:0007669"/>
    <property type="project" value="UniProtKB-ARBA"/>
</dbReference>
<dbReference type="Proteomes" id="UP000324507">
    <property type="component" value="Chromosome"/>
</dbReference>
<reference evidence="5" key="1">
    <citation type="submission" date="2017-03" db="EMBL/GenBank/DDBJ databases">
        <title>FDA dAtabase for Regulatory Grade micrObial Sequences (FDA-ARGOS): Supporting development and validation of Infectious Disease Dx tests.</title>
        <authorList>
            <person name="Campos J."/>
            <person name="Goldberg B."/>
            <person name="Tallon L."/>
            <person name="Sadzewicz L."/>
            <person name="Sengamalay N."/>
            <person name="Ott S."/>
            <person name="Godinez A."/>
            <person name="Nagaraj S."/>
            <person name="Vyas G."/>
            <person name="Aluvathingal J."/>
            <person name="Nadendla S."/>
            <person name="Geyer C."/>
            <person name="Nandy P."/>
            <person name="Hobson J."/>
            <person name="Sichtig H."/>
        </authorList>
    </citation>
    <scope>NUCLEOTIDE SEQUENCE [LARGE SCALE GENOMIC DNA]</scope>
    <source>
        <strain evidence="5">FDAARGOS_252</strain>
    </source>
</reference>
<feature type="domain" description="CAAX prenyl protease 2/Lysostaphin resistance protein A-like" evidence="2">
    <location>
        <begin position="112"/>
        <end position="198"/>
    </location>
</feature>
<reference evidence="4 6" key="3">
    <citation type="submission" date="2019-09" db="EMBL/GenBank/DDBJ databases">
        <title>FDA dAtabase for Regulatory Grade micrObial Sequences (FDA-ARGOS): Supporting development and validation of Infectious Disease Dx tests.</title>
        <authorList>
            <person name="Sciortino C."/>
            <person name="Tallon L."/>
            <person name="Sadzewicz L."/>
            <person name="Vavikolanu K."/>
            <person name="Mehta A."/>
            <person name="Aluvathingal J."/>
            <person name="Nadendla S."/>
            <person name="Nandy P."/>
            <person name="Geyer C."/>
            <person name="Yan Y."/>
            <person name="Sichtig H."/>
        </authorList>
    </citation>
    <scope>NUCLEOTIDE SEQUENCE [LARGE SCALE GENOMIC DNA]</scope>
    <source>
        <strain evidence="4 6">FDAARGOS_643</strain>
    </source>
</reference>
<dbReference type="GO" id="GO:0006508">
    <property type="term" value="P:proteolysis"/>
    <property type="evidence" value="ECO:0007669"/>
    <property type="project" value="UniProtKB-KW"/>
</dbReference>